<feature type="compositionally biased region" description="Polar residues" evidence="1">
    <location>
        <begin position="108"/>
        <end position="134"/>
    </location>
</feature>
<evidence type="ECO:0000313" key="3">
    <source>
        <dbReference type="Proteomes" id="UP000243542"/>
    </source>
</evidence>
<feature type="region of interest" description="Disordered" evidence="1">
    <location>
        <begin position="1"/>
        <end position="44"/>
    </location>
</feature>
<feature type="compositionally biased region" description="Low complexity" evidence="1">
    <location>
        <begin position="284"/>
        <end position="293"/>
    </location>
</feature>
<organism evidence="2 3">
    <name type="scientific">Amycolatopsis sulphurea</name>
    <dbReference type="NCBI Taxonomy" id="76022"/>
    <lineage>
        <taxon>Bacteria</taxon>
        <taxon>Bacillati</taxon>
        <taxon>Actinomycetota</taxon>
        <taxon>Actinomycetes</taxon>
        <taxon>Pseudonocardiales</taxon>
        <taxon>Pseudonocardiaceae</taxon>
        <taxon>Amycolatopsis</taxon>
    </lineage>
</organism>
<name>A0A2A9G2V9_9PSEU</name>
<feature type="compositionally biased region" description="Polar residues" evidence="1">
    <location>
        <begin position="19"/>
        <end position="40"/>
    </location>
</feature>
<reference evidence="2 3" key="1">
    <citation type="submission" date="2017-10" db="EMBL/GenBank/DDBJ databases">
        <title>Sequencing the genomes of 1000 actinobacteria strains.</title>
        <authorList>
            <person name="Klenk H.-P."/>
        </authorList>
    </citation>
    <scope>NUCLEOTIDE SEQUENCE [LARGE SCALE GENOMIC DNA]</scope>
    <source>
        <strain evidence="2 3">DSM 46092</strain>
    </source>
</reference>
<evidence type="ECO:0008006" key="4">
    <source>
        <dbReference type="Google" id="ProtNLM"/>
    </source>
</evidence>
<dbReference type="EMBL" id="PDJK01000001">
    <property type="protein sequence ID" value="PFG57140.1"/>
    <property type="molecule type" value="Genomic_DNA"/>
</dbReference>
<protein>
    <recommendedName>
        <fullName evidence="4">PPE family protein</fullName>
    </recommendedName>
</protein>
<accession>A0A2A9G2V9</accession>
<proteinExistence type="predicted"/>
<feature type="compositionally biased region" description="Low complexity" evidence="1">
    <location>
        <begin position="1"/>
        <end position="18"/>
    </location>
</feature>
<gene>
    <name evidence="2" type="ORF">ATK36_0703</name>
</gene>
<dbReference type="AlphaFoldDB" id="A0A2A9G2V9"/>
<dbReference type="Proteomes" id="UP000243542">
    <property type="component" value="Unassembled WGS sequence"/>
</dbReference>
<feature type="region of interest" description="Disordered" evidence="1">
    <location>
        <begin position="96"/>
        <end position="309"/>
    </location>
</feature>
<sequence length="335" mass="32678">MQPLAEAATSASTALGTGQNTLTDQSHAFQSTRDSLQEVSDSPPERNAVDVLTVWDTDTEDQINKNNAAIQQNKQIYEGFTSTSDGHAQTMPIEYGQMPDAQGDFSIGNPSAAPNQQTANAGHSTFSPHSSNPGHGQDGSFGSPLGQYHPGNVGSGSAGNAQLPAAQGNGGDGTRTSSFVPPSESGPGGRWGGDPTRFSPISPGGGGSSSHSPGAGSGFSGGFAPGVSGPGGSGTGGGTSAPGAGSRAGGLGGPGRSTGSGGRVGGGVEVPVTRGGSGTGAAGARGANGMPMGAAGGKGNKEEDKEKKAASYLLEPDPNALFGYDGKAVPPVIGT</sequence>
<feature type="compositionally biased region" description="Gly residues" evidence="1">
    <location>
        <begin position="215"/>
        <end position="268"/>
    </location>
</feature>
<keyword evidence="3" id="KW-1185">Reference proteome</keyword>
<feature type="compositionally biased region" description="Basic and acidic residues" evidence="1">
    <location>
        <begin position="299"/>
        <end position="309"/>
    </location>
</feature>
<evidence type="ECO:0000256" key="1">
    <source>
        <dbReference type="SAM" id="MobiDB-lite"/>
    </source>
</evidence>
<evidence type="ECO:0000313" key="2">
    <source>
        <dbReference type="EMBL" id="PFG57140.1"/>
    </source>
</evidence>
<comment type="caution">
    <text evidence="2">The sequence shown here is derived from an EMBL/GenBank/DDBJ whole genome shotgun (WGS) entry which is preliminary data.</text>
</comment>